<evidence type="ECO:0000259" key="1">
    <source>
        <dbReference type="Pfam" id="PF14436"/>
    </source>
</evidence>
<evidence type="ECO:0000313" key="3">
    <source>
        <dbReference type="Proteomes" id="UP000192477"/>
    </source>
</evidence>
<protein>
    <recommendedName>
        <fullName evidence="1">Bacterial EndoU nuclease domain-containing protein</fullName>
    </recommendedName>
</protein>
<dbReference type="Proteomes" id="UP000192477">
    <property type="component" value="Unassembled WGS sequence"/>
</dbReference>
<dbReference type="AlphaFoldDB" id="A0A1V8Y800"/>
<dbReference type="EMBL" id="MJEA01000014">
    <property type="protein sequence ID" value="OQO68754.1"/>
    <property type="molecule type" value="Genomic_DNA"/>
</dbReference>
<dbReference type="OrthoDB" id="2197100at2"/>
<name>A0A1V8Y800_9ENTE</name>
<sequence length="192" mass="21085">MLKSVEAGETLAVIEVEEAQAKAVLAAEEKAVLAGSPNKLLVEKLPTTKYFKTKNLNHLAGEVKTAKNGKSVLTGAHSQHPDFYAKESGIVYETEGKVVEGMPYEAKVRYKVNGEIVTPKDKYSTVFPDNWNAEKITSEVERIIEMKKPAHVEPGKLTLQGTETGGKFDIIVEMNVKANGKEILNTVYPLIK</sequence>
<gene>
    <name evidence="2" type="ORF">BH747_11345</name>
</gene>
<organism evidence="2 3">
    <name type="scientific">Enterococcus villorum</name>
    <dbReference type="NCBI Taxonomy" id="112904"/>
    <lineage>
        <taxon>Bacteria</taxon>
        <taxon>Bacillati</taxon>
        <taxon>Bacillota</taxon>
        <taxon>Bacilli</taxon>
        <taxon>Lactobacillales</taxon>
        <taxon>Enterococcaceae</taxon>
        <taxon>Enterococcus</taxon>
    </lineage>
</organism>
<comment type="caution">
    <text evidence="2">The sequence shown here is derived from an EMBL/GenBank/DDBJ whole genome shotgun (WGS) entry which is preliminary data.</text>
</comment>
<dbReference type="InterPro" id="IPR029501">
    <property type="entry name" value="EndoU_bac"/>
</dbReference>
<feature type="domain" description="Bacterial EndoU nuclease" evidence="1">
    <location>
        <begin position="60"/>
        <end position="190"/>
    </location>
</feature>
<reference evidence="2 3" key="1">
    <citation type="journal article" date="2017" name="BMC Microbiol.">
        <title>Comparative genomics of Enterococcus spp. isolated from bovine feces.</title>
        <authorList>
            <person name="Beukers A.G."/>
            <person name="Zaheer R."/>
            <person name="Goji N."/>
            <person name="Amoako K.K."/>
            <person name="Chaves A.V."/>
            <person name="Ward M.P."/>
            <person name="McAllister T.A."/>
        </authorList>
    </citation>
    <scope>NUCLEOTIDE SEQUENCE [LARGE SCALE GENOMIC DNA]</scope>
    <source>
        <strain evidence="2 3">F1129D 143</strain>
    </source>
</reference>
<evidence type="ECO:0000313" key="2">
    <source>
        <dbReference type="EMBL" id="OQO68754.1"/>
    </source>
</evidence>
<accession>A0A1V8Y800</accession>
<dbReference type="GO" id="GO:0004519">
    <property type="term" value="F:endonuclease activity"/>
    <property type="evidence" value="ECO:0007669"/>
    <property type="project" value="InterPro"/>
</dbReference>
<proteinExistence type="predicted"/>
<dbReference type="Pfam" id="PF14436">
    <property type="entry name" value="EndoU_bacteria"/>
    <property type="match status" value="1"/>
</dbReference>